<sequence length="904" mass="103421">MVKPKAQSKKPKKRGVDFKKIKRKIGRRLPRPSNATNVEIKSRAIVLPEQSIASDKAGLAVSKKGLTLKELLQQTSHHNSKVRKAHLSNQIKWYYVSSLTYDSFPKDALLGIRNILLTHPAELKLHKLAFIEKMRERIGDHDKLVRENLYQLFKSVIFPGCKEDNQGPIVSLMMPYIFNAMTHLAIEVRLMAFKFFDLTIEHYPSSISLYAEKILCNYEHILRKNQFFDDKGKLRSLLSGLARCLSLLPRDGRDQSSFDNDFSSQNILHAFESEAAQEPIRLADICKKLKDLLPILVSCFLDFMPLVHSITKLDAQSCDCMQSILQNIDLIARFITCGGYGSESDQHGFLPYLKPDKIAHDDGYVIPRTMKKLWDVFPLNLVDHLSGKDGDRLLMLNVLIIQIFLRSSDWNYSPPSFVEKFLEFFESSLPTKIQVGKVLQGKHLLTLIPYIPNLTMRISGEWRSRILQAFTSVFQNCSPESSMKLACLSAIEEILAHEESWLSLDTTDPILLEYLMLWMRDLPSLLIYLDDKNPLCSKAVLRLQLGLGQKAPVNSPISREIDSMQYGLGGFYCKHVDNDICYGPFVRLSAEIQELALCCLRFFSFIESELLQSLVSCCLYDDLEPHILFRILELLDCAFRDGHIQIAEYASFHLTLLSRFHVYPEKVCPAVNYDGKSNRKLFNSITSIVCKYLAHTGDDCLVFQMLEKIIVDQICGEISMDNKCAFLRLLVSLDSKPTRLSEQSITKISNVLPQYLIDISLIFEDGDQKTTSAIIVKRRRYYLMPSYYLFHSSKRLANLVLDVLASWVSEVNTVFITRLSHLSVDRSTRVCAIISVLLHMYKDSKMRQILLSCNMQIETVVQSLLTLLVCISSCYLLNFFFKSKTNIADHSLEAFINDNYNIVF</sequence>
<evidence type="ECO:0000256" key="5">
    <source>
        <dbReference type="SAM" id="Phobius"/>
    </source>
</evidence>
<keyword evidence="9" id="KW-1185">Reference proteome</keyword>
<protein>
    <submittedName>
        <fullName evidence="8">Uncharacterized protein</fullName>
    </submittedName>
</protein>
<keyword evidence="5" id="KW-0472">Membrane</keyword>
<evidence type="ECO:0000259" key="7">
    <source>
        <dbReference type="Pfam" id="PF25781"/>
    </source>
</evidence>
<comment type="similarity">
    <text evidence="3">Belongs to the IPI1/TEX10 family.</text>
</comment>
<name>A0A2Z7A351_9LAMI</name>
<dbReference type="InterPro" id="IPR016024">
    <property type="entry name" value="ARM-type_fold"/>
</dbReference>
<comment type="subcellular location">
    <subcellularLocation>
        <location evidence="1">Nucleus</location>
        <location evidence="1">Nucleolus</location>
    </subcellularLocation>
    <subcellularLocation>
        <location evidence="2">Nucleus</location>
        <location evidence="2">Nucleoplasm</location>
    </subcellularLocation>
</comment>
<feature type="transmembrane region" description="Helical" evidence="5">
    <location>
        <begin position="860"/>
        <end position="881"/>
    </location>
</feature>
<feature type="domain" description="TEX10-like TPR repeats" evidence="7">
    <location>
        <begin position="516"/>
        <end position="657"/>
    </location>
</feature>
<keyword evidence="5" id="KW-0812">Transmembrane</keyword>
<accession>A0A2Z7A351</accession>
<reference evidence="8 9" key="1">
    <citation type="journal article" date="2015" name="Proc. Natl. Acad. Sci. U.S.A.">
        <title>The resurrection genome of Boea hygrometrica: A blueprint for survival of dehydration.</title>
        <authorList>
            <person name="Xiao L."/>
            <person name="Yang G."/>
            <person name="Zhang L."/>
            <person name="Yang X."/>
            <person name="Zhao S."/>
            <person name="Ji Z."/>
            <person name="Zhou Q."/>
            <person name="Hu M."/>
            <person name="Wang Y."/>
            <person name="Chen M."/>
            <person name="Xu Y."/>
            <person name="Jin H."/>
            <person name="Xiao X."/>
            <person name="Hu G."/>
            <person name="Bao F."/>
            <person name="Hu Y."/>
            <person name="Wan P."/>
            <person name="Li L."/>
            <person name="Deng X."/>
            <person name="Kuang T."/>
            <person name="Xiang C."/>
            <person name="Zhu J.K."/>
            <person name="Oliver M.J."/>
            <person name="He Y."/>
        </authorList>
    </citation>
    <scope>NUCLEOTIDE SEQUENCE [LARGE SCALE GENOMIC DNA]</scope>
    <source>
        <strain evidence="9">cv. XS01</strain>
    </source>
</reference>
<evidence type="ECO:0000259" key="6">
    <source>
        <dbReference type="Pfam" id="PF12333"/>
    </source>
</evidence>
<dbReference type="Proteomes" id="UP000250235">
    <property type="component" value="Unassembled WGS sequence"/>
</dbReference>
<evidence type="ECO:0000313" key="8">
    <source>
        <dbReference type="EMBL" id="KZV15916.1"/>
    </source>
</evidence>
<dbReference type="GO" id="GO:0005634">
    <property type="term" value="C:nucleus"/>
    <property type="evidence" value="ECO:0007669"/>
    <property type="project" value="UniProtKB-SubCell"/>
</dbReference>
<dbReference type="SUPFAM" id="SSF48371">
    <property type="entry name" value="ARM repeat"/>
    <property type="match status" value="1"/>
</dbReference>
<organism evidence="8 9">
    <name type="scientific">Dorcoceras hygrometricum</name>
    <dbReference type="NCBI Taxonomy" id="472368"/>
    <lineage>
        <taxon>Eukaryota</taxon>
        <taxon>Viridiplantae</taxon>
        <taxon>Streptophyta</taxon>
        <taxon>Embryophyta</taxon>
        <taxon>Tracheophyta</taxon>
        <taxon>Spermatophyta</taxon>
        <taxon>Magnoliopsida</taxon>
        <taxon>eudicotyledons</taxon>
        <taxon>Gunneridae</taxon>
        <taxon>Pentapetalae</taxon>
        <taxon>asterids</taxon>
        <taxon>lamiids</taxon>
        <taxon>Lamiales</taxon>
        <taxon>Gesneriaceae</taxon>
        <taxon>Didymocarpoideae</taxon>
        <taxon>Trichosporeae</taxon>
        <taxon>Loxocarpinae</taxon>
        <taxon>Dorcoceras</taxon>
    </lineage>
</organism>
<feature type="domain" description="Pre-rRNA-processing protein Ipi1 N-terminal" evidence="6">
    <location>
        <begin position="168"/>
        <end position="229"/>
    </location>
</feature>
<evidence type="ECO:0000256" key="1">
    <source>
        <dbReference type="ARBA" id="ARBA00004604"/>
    </source>
</evidence>
<keyword evidence="5" id="KW-1133">Transmembrane helix</keyword>
<dbReference type="InterPro" id="IPR024679">
    <property type="entry name" value="Ipi1_N"/>
</dbReference>
<evidence type="ECO:0000256" key="4">
    <source>
        <dbReference type="ARBA" id="ARBA00023242"/>
    </source>
</evidence>
<gene>
    <name evidence="8" type="ORF">F511_29088</name>
</gene>
<proteinExistence type="inferred from homology"/>
<dbReference type="AlphaFoldDB" id="A0A2Z7A351"/>
<keyword evidence="4" id="KW-0539">Nucleus</keyword>
<evidence type="ECO:0000256" key="3">
    <source>
        <dbReference type="ARBA" id="ARBA00006427"/>
    </source>
</evidence>
<dbReference type="PANTHER" id="PTHR16056">
    <property type="entry name" value="REGULATOR OF MICROTUBULE DYNAMICS PROTEIN"/>
    <property type="match status" value="1"/>
</dbReference>
<dbReference type="OrthoDB" id="361362at2759"/>
<evidence type="ECO:0000313" key="9">
    <source>
        <dbReference type="Proteomes" id="UP000250235"/>
    </source>
</evidence>
<dbReference type="PANTHER" id="PTHR16056:SF2">
    <property type="entry name" value="TESTIS-EXPRESSED PROTEIN 10"/>
    <property type="match status" value="1"/>
</dbReference>
<dbReference type="Pfam" id="PF25781">
    <property type="entry name" value="TPR_TEX10"/>
    <property type="match status" value="1"/>
</dbReference>
<dbReference type="EMBL" id="KV019597">
    <property type="protein sequence ID" value="KZV15916.1"/>
    <property type="molecule type" value="Genomic_DNA"/>
</dbReference>
<dbReference type="InterPro" id="IPR057949">
    <property type="entry name" value="TPR_TEX10"/>
</dbReference>
<dbReference type="Pfam" id="PF12333">
    <property type="entry name" value="Ipi1_N"/>
    <property type="match status" value="1"/>
</dbReference>
<evidence type="ECO:0000256" key="2">
    <source>
        <dbReference type="ARBA" id="ARBA00004642"/>
    </source>
</evidence>